<feature type="region of interest" description="Disordered" evidence="1">
    <location>
        <begin position="661"/>
        <end position="721"/>
    </location>
</feature>
<dbReference type="AlphaFoldDB" id="A0A5A8CMW7"/>
<feature type="region of interest" description="Disordered" evidence="1">
    <location>
        <begin position="92"/>
        <end position="111"/>
    </location>
</feature>
<organism evidence="2 3">
    <name type="scientific">Cafeteria roenbergensis</name>
    <name type="common">Marine flagellate</name>
    <dbReference type="NCBI Taxonomy" id="33653"/>
    <lineage>
        <taxon>Eukaryota</taxon>
        <taxon>Sar</taxon>
        <taxon>Stramenopiles</taxon>
        <taxon>Bigyra</taxon>
        <taxon>Opalozoa</taxon>
        <taxon>Bicosoecida</taxon>
        <taxon>Cafeteriaceae</taxon>
        <taxon>Cafeteria</taxon>
    </lineage>
</organism>
<feature type="compositionally biased region" description="Basic and acidic residues" evidence="1">
    <location>
        <begin position="700"/>
        <end position="711"/>
    </location>
</feature>
<feature type="region of interest" description="Disordered" evidence="1">
    <location>
        <begin position="600"/>
        <end position="624"/>
    </location>
</feature>
<evidence type="ECO:0000256" key="1">
    <source>
        <dbReference type="SAM" id="MobiDB-lite"/>
    </source>
</evidence>
<dbReference type="Proteomes" id="UP000323011">
    <property type="component" value="Unassembled WGS sequence"/>
</dbReference>
<keyword evidence="3" id="KW-1185">Reference proteome</keyword>
<reference evidence="2 3" key="1">
    <citation type="submission" date="2019-07" db="EMBL/GenBank/DDBJ databases">
        <title>Genomes of Cafeteria roenbergensis.</title>
        <authorList>
            <person name="Fischer M.G."/>
            <person name="Hackl T."/>
            <person name="Roman M."/>
        </authorList>
    </citation>
    <scope>NUCLEOTIDE SEQUENCE [LARGE SCALE GENOMIC DNA]</scope>
    <source>
        <strain evidence="2 3">BVI</strain>
    </source>
</reference>
<gene>
    <name evidence="2" type="ORF">FNF29_02803</name>
</gene>
<dbReference type="EMBL" id="VLTN01000014">
    <property type="protein sequence ID" value="KAA0153814.1"/>
    <property type="molecule type" value="Genomic_DNA"/>
</dbReference>
<comment type="caution">
    <text evidence="2">The sequence shown here is derived from an EMBL/GenBank/DDBJ whole genome shotgun (WGS) entry which is preliminary data.</text>
</comment>
<accession>A0A5A8CMW7</accession>
<sequence>MEQERAVAKCVGAAVRTASARATDDVAPTAKAIAVERLRMKAAAVQEELTESEHKGMAGVAAVDRAAATLAARELRRLANEQWRLQEYGIDGLKPRSSRSPEHDDGLSDASMFVGTDPSSRLVSHQAATAAKLLRSCAFTRVAGLASHFCFWRVLRPMAVLLRDEHDHGEEPGQTLSDDDDAALLSLLIRAWRVLEDTIERASAAGREGKLRSVALLGVKVCVDSLLRGQFVAWSTYERSASAFHAKFAKQEDETGRWQPVVVPLHGQIDALLSSLVDSGRAASFIPRLSLSTEALDRITKSRRRVAAAGSAATASGPPSRHTVGGHSPVLPSLEPESESTVPPKWRLPAAPPTQRNVRRAAPMSSRGSTQSATAGPAVVTAVHGLPFPTRAAELQHMTSGVLHATIPTVSISAVARGLVARGGMAGAAPVAAGRPKTAQTPSATADTLVGTARRITRRYARENSQRDGRLSQLREATKFLKSLSLPSADVSVENVFRRAIVEAARAFEGQGDVAPKGSYAALLRAAVKTAGETLASGTDADESLSPREELLRSADILAMGAGKTANELVAEIRTKEAPKVRKIAVAAAVALAAGGLASTESPQAWGRRRPEAQRSGPPPWASPFRKLDHVIGASWAAEHEQSLSTLFKQSEAWVILNRRSLSRDSSGSPPSQASSAWSSPRRRSSRLGSPGRRPGSSASERRCTAPERELQAATVGPVGEHGLPIEAEKITGLLAARSPFFPSPFDGDGVSAFGPTQWARGPGARAAAERADAARAEAVAKTFRDTVKSRAAAHRGKLEVEELHRRARQPEQPGDSGLVRLIRRHVEADAEAETRHSGQGAAPAMPLVGLPQKWLLGLADPSNPNQLSTL</sequence>
<feature type="region of interest" description="Disordered" evidence="1">
    <location>
        <begin position="307"/>
        <end position="376"/>
    </location>
</feature>
<protein>
    <submittedName>
        <fullName evidence="2">Uncharacterized protein</fullName>
    </submittedName>
</protein>
<evidence type="ECO:0000313" key="3">
    <source>
        <dbReference type="Proteomes" id="UP000323011"/>
    </source>
</evidence>
<feature type="compositionally biased region" description="Low complexity" evidence="1">
    <location>
        <begin position="307"/>
        <end position="321"/>
    </location>
</feature>
<name>A0A5A8CMW7_CAFRO</name>
<evidence type="ECO:0000313" key="2">
    <source>
        <dbReference type="EMBL" id="KAA0153814.1"/>
    </source>
</evidence>
<proteinExistence type="predicted"/>
<feature type="compositionally biased region" description="Low complexity" evidence="1">
    <location>
        <begin position="687"/>
        <end position="699"/>
    </location>
</feature>
<feature type="compositionally biased region" description="Low complexity" evidence="1">
    <location>
        <begin position="664"/>
        <end position="680"/>
    </location>
</feature>